<name>A0ABY5D977_9ACTN</name>
<protein>
    <submittedName>
        <fullName evidence="3">Right-handed parallel beta-helix repeat-containing protein</fullName>
    </submittedName>
</protein>
<sequence>MYAVRVSKTAPHAYRSLREAVTDERLDGSEDLYVHIEPGEYEETRSIRVFRQLLVVPTEGPGTVRISAAGDDGLFHVRGALELYGLLVRSASAEPVVTASEAGRVKLADCVFDTASALRLGGRHSDDEVVNCRFENGGIVWHGGGGQLSDCHFERAVLHIQYGAEATVHSVEFTGYLAGGENPLPTLGIRGATAKVTDCVLTDAGPVGSSTAVNVSEKGRARFENLSFTSDRTAAISVVHEGTRAEFSGLLVEGRQDPEADGESSVSVYLGAEAFIGNARITGGRRNGLTLNSGARVILDGLTIEDVRVHGISVKESALNGRSLVFRGVGGNAVRGTDARLTLSDVEIGDQPPETEGAWCGLRAWQGSLEVDGLRVSGLTGAAVGAWGCRANLTGVTVENSRSGIGAEEDSTVRVDGFVCSRVEANMVTALSGSVVEVVDAKLTDNQGYGLAFADAGDLTLRSVSISGSGYNAVGVDNGGSLTLEDVDVRNSSSAGLMVADAESRATLRRSRITGNALAGVQAHPDAVVEMRDVVLRDNEGGDWVYSE</sequence>
<proteinExistence type="predicted"/>
<evidence type="ECO:0000259" key="2">
    <source>
        <dbReference type="Pfam" id="PF13229"/>
    </source>
</evidence>
<dbReference type="SUPFAM" id="SSF51126">
    <property type="entry name" value="Pectin lyase-like"/>
    <property type="match status" value="2"/>
</dbReference>
<keyword evidence="1" id="KW-0677">Repeat</keyword>
<evidence type="ECO:0000256" key="1">
    <source>
        <dbReference type="ARBA" id="ARBA00022737"/>
    </source>
</evidence>
<dbReference type="InterPro" id="IPR039448">
    <property type="entry name" value="Beta_helix"/>
</dbReference>
<feature type="domain" description="Right handed beta helix" evidence="2">
    <location>
        <begin position="387"/>
        <end position="546"/>
    </location>
</feature>
<accession>A0ABY5D977</accession>
<evidence type="ECO:0000313" key="3">
    <source>
        <dbReference type="EMBL" id="USY20897.1"/>
    </source>
</evidence>
<dbReference type="RefSeq" id="WP_254419922.1">
    <property type="nucleotide sequence ID" value="NZ_BAAAJB010000049.1"/>
</dbReference>
<dbReference type="InterPro" id="IPR011050">
    <property type="entry name" value="Pectin_lyase_fold/virulence"/>
</dbReference>
<dbReference type="SMART" id="SM00710">
    <property type="entry name" value="PbH1"/>
    <property type="match status" value="8"/>
</dbReference>
<gene>
    <name evidence="3" type="ORF">NE857_04385</name>
</gene>
<dbReference type="PANTHER" id="PTHR22990:SF15">
    <property type="entry name" value="F-BOX ONLY PROTEIN 10"/>
    <property type="match status" value="1"/>
</dbReference>
<dbReference type="EMBL" id="CP099837">
    <property type="protein sequence ID" value="USY20897.1"/>
    <property type="molecule type" value="Genomic_DNA"/>
</dbReference>
<dbReference type="Gene3D" id="2.160.20.20">
    <property type="match status" value="2"/>
</dbReference>
<dbReference type="Proteomes" id="UP001055940">
    <property type="component" value="Chromosome"/>
</dbReference>
<dbReference type="InterPro" id="IPR006626">
    <property type="entry name" value="PbH1"/>
</dbReference>
<organism evidence="3 4">
    <name type="scientific">Nocardiopsis exhalans</name>
    <dbReference type="NCBI Taxonomy" id="163604"/>
    <lineage>
        <taxon>Bacteria</taxon>
        <taxon>Bacillati</taxon>
        <taxon>Actinomycetota</taxon>
        <taxon>Actinomycetes</taxon>
        <taxon>Streptosporangiales</taxon>
        <taxon>Nocardiopsidaceae</taxon>
        <taxon>Nocardiopsis</taxon>
    </lineage>
</organism>
<evidence type="ECO:0000313" key="4">
    <source>
        <dbReference type="Proteomes" id="UP001055940"/>
    </source>
</evidence>
<dbReference type="PANTHER" id="PTHR22990">
    <property type="entry name" value="F-BOX ONLY PROTEIN"/>
    <property type="match status" value="1"/>
</dbReference>
<reference evidence="3" key="1">
    <citation type="submission" date="2022-06" db="EMBL/GenBank/DDBJ databases">
        <authorList>
            <person name="Ping M."/>
        </authorList>
    </citation>
    <scope>NUCLEOTIDE SEQUENCE</scope>
    <source>
        <strain evidence="3">JCM11759T</strain>
    </source>
</reference>
<dbReference type="InterPro" id="IPR051550">
    <property type="entry name" value="SCF-Subunits/Alg-Epimerases"/>
</dbReference>
<dbReference type="Pfam" id="PF13229">
    <property type="entry name" value="Beta_helix"/>
    <property type="match status" value="1"/>
</dbReference>
<dbReference type="InterPro" id="IPR012332">
    <property type="entry name" value="Autotransporter_pectin_lyase_C"/>
</dbReference>
<keyword evidence="4" id="KW-1185">Reference proteome</keyword>